<dbReference type="InterPro" id="IPR001466">
    <property type="entry name" value="Beta-lactam-related"/>
</dbReference>
<dbReference type="AlphaFoldDB" id="A0A918I6J5"/>
<dbReference type="PANTHER" id="PTHR43283">
    <property type="entry name" value="BETA-LACTAMASE-RELATED"/>
    <property type="match status" value="1"/>
</dbReference>
<feature type="domain" description="Beta-lactamase-related" evidence="1">
    <location>
        <begin position="2"/>
        <end position="274"/>
    </location>
</feature>
<reference evidence="2" key="2">
    <citation type="submission" date="2020-09" db="EMBL/GenBank/DDBJ databases">
        <authorList>
            <person name="Sun Q."/>
            <person name="Ohkuma M."/>
        </authorList>
    </citation>
    <scope>NUCLEOTIDE SEQUENCE</scope>
    <source>
        <strain evidence="2">JCM 4369</strain>
    </source>
</reference>
<name>A0A918I6J5_9ACTN</name>
<sequence>MGALAMAQQLQAHGLTPHHPVADIVPEYAVGGKREATLAQLMSHALPFEPESANRPYSGLEDEEALAQSCAVEMAAPPGTGGWYSAMGSWVVVAEVVRRLSGRAYAEYVADHVLKPLGMRHTVFGPAPVPRSPALFERVDGRHVPSENVFPGVLAPRLPGTGAWGPASDLARLVEWLTVPQAGEVLGLSPETVRALTDTYRTGLPDRNFGDIDLDWGFGMCTDPAWFGVPRGSKVVGHTAYGCGMVVADLEERLVVSFLSSSVVPPDSGESRLENRIVREICREVRGRVAVGR</sequence>
<comment type="caution">
    <text evidence="2">The sequence shown here is derived from an EMBL/GenBank/DDBJ whole genome shotgun (WGS) entry which is preliminary data.</text>
</comment>
<reference evidence="2" key="1">
    <citation type="journal article" date="2014" name="Int. J. Syst. Evol. Microbiol.">
        <title>Complete genome sequence of Corynebacterium casei LMG S-19264T (=DSM 44701T), isolated from a smear-ripened cheese.</title>
        <authorList>
            <consortium name="US DOE Joint Genome Institute (JGI-PGF)"/>
            <person name="Walter F."/>
            <person name="Albersmeier A."/>
            <person name="Kalinowski J."/>
            <person name="Ruckert C."/>
        </authorList>
    </citation>
    <scope>NUCLEOTIDE SEQUENCE</scope>
    <source>
        <strain evidence="2">JCM 4369</strain>
    </source>
</reference>
<dbReference type="Proteomes" id="UP000618795">
    <property type="component" value="Unassembled WGS sequence"/>
</dbReference>
<dbReference type="SUPFAM" id="SSF56601">
    <property type="entry name" value="beta-lactamase/transpeptidase-like"/>
    <property type="match status" value="1"/>
</dbReference>
<dbReference type="InterPro" id="IPR012338">
    <property type="entry name" value="Beta-lactam/transpept-like"/>
</dbReference>
<dbReference type="Pfam" id="PF00144">
    <property type="entry name" value="Beta-lactamase"/>
    <property type="match status" value="1"/>
</dbReference>
<proteinExistence type="predicted"/>
<accession>A0A918I6J5</accession>
<keyword evidence="3" id="KW-1185">Reference proteome</keyword>
<organism evidence="2 3">
    <name type="scientific">Streptomyces filipinensis</name>
    <dbReference type="NCBI Taxonomy" id="66887"/>
    <lineage>
        <taxon>Bacteria</taxon>
        <taxon>Bacillati</taxon>
        <taxon>Actinomycetota</taxon>
        <taxon>Actinomycetes</taxon>
        <taxon>Kitasatosporales</taxon>
        <taxon>Streptomycetaceae</taxon>
        <taxon>Streptomyces</taxon>
    </lineage>
</organism>
<gene>
    <name evidence="2" type="ORF">GCM10010260_12810</name>
</gene>
<dbReference type="InterPro" id="IPR050789">
    <property type="entry name" value="Diverse_Enzym_Activities"/>
</dbReference>
<dbReference type="EMBL" id="BMTD01000002">
    <property type="protein sequence ID" value="GGU81765.1"/>
    <property type="molecule type" value="Genomic_DNA"/>
</dbReference>
<dbReference type="Gene3D" id="3.40.710.10">
    <property type="entry name" value="DD-peptidase/beta-lactamase superfamily"/>
    <property type="match status" value="1"/>
</dbReference>
<protein>
    <recommendedName>
        <fullName evidence="1">Beta-lactamase-related domain-containing protein</fullName>
    </recommendedName>
</protein>
<evidence type="ECO:0000259" key="1">
    <source>
        <dbReference type="Pfam" id="PF00144"/>
    </source>
</evidence>
<evidence type="ECO:0000313" key="3">
    <source>
        <dbReference type="Proteomes" id="UP000618795"/>
    </source>
</evidence>
<evidence type="ECO:0000313" key="2">
    <source>
        <dbReference type="EMBL" id="GGU81765.1"/>
    </source>
</evidence>